<gene>
    <name evidence="2" type="ORF">JT362_32030</name>
</gene>
<feature type="domain" description="DUF1990" evidence="1">
    <location>
        <begin position="96"/>
        <end position="187"/>
    </location>
</feature>
<dbReference type="InterPro" id="IPR018960">
    <property type="entry name" value="DUF1990"/>
</dbReference>
<keyword evidence="3" id="KW-1185">Reference proteome</keyword>
<evidence type="ECO:0000313" key="2">
    <source>
        <dbReference type="EMBL" id="MCT2587757.1"/>
    </source>
</evidence>
<evidence type="ECO:0000313" key="3">
    <source>
        <dbReference type="Proteomes" id="UP001156441"/>
    </source>
</evidence>
<dbReference type="Pfam" id="PF09348">
    <property type="entry name" value="DUF1990"/>
    <property type="match status" value="1"/>
</dbReference>
<organism evidence="2 3">
    <name type="scientific">Actinophytocola gossypii</name>
    <dbReference type="NCBI Taxonomy" id="2812003"/>
    <lineage>
        <taxon>Bacteria</taxon>
        <taxon>Bacillati</taxon>
        <taxon>Actinomycetota</taxon>
        <taxon>Actinomycetes</taxon>
        <taxon>Pseudonocardiales</taxon>
        <taxon>Pseudonocardiaceae</taxon>
    </lineage>
</organism>
<sequence length="234" mass="25909">MVRWPFGLLLVSWRYLWMTTPLHRTETRGDSGDLPPTLPASVVDDRSQPIAAGRGALWHRVFEVCVVDAALGPERLIAALAADLNAAAPTEAAVFCKLDGPDRTVRVGDEYVVRMPSPWDGPVRVVDSTDRSFRLATLVGHLEAGQVEFRARSDGPAVRFTIETWHRCASRLVDLLYARLRVAKEIQLNMWVRYCLGAARVAGGRVRDGVHVTTRRLDDEAGVHEACSRERAGS</sequence>
<dbReference type="Proteomes" id="UP001156441">
    <property type="component" value="Unassembled WGS sequence"/>
</dbReference>
<dbReference type="EMBL" id="JAFFZE010000028">
    <property type="protein sequence ID" value="MCT2587757.1"/>
    <property type="molecule type" value="Genomic_DNA"/>
</dbReference>
<comment type="caution">
    <text evidence="2">The sequence shown here is derived from an EMBL/GenBank/DDBJ whole genome shotgun (WGS) entry which is preliminary data.</text>
</comment>
<name>A0ABT2JIQ1_9PSEU</name>
<evidence type="ECO:0000259" key="1">
    <source>
        <dbReference type="Pfam" id="PF09348"/>
    </source>
</evidence>
<proteinExistence type="predicted"/>
<reference evidence="2 3" key="1">
    <citation type="submission" date="2021-02" db="EMBL/GenBank/DDBJ databases">
        <title>Actinophytocola xerophila sp. nov., isolated from soil of cotton cropping field.</title>
        <authorList>
            <person name="Huang R."/>
            <person name="Chen X."/>
            <person name="Ge X."/>
            <person name="Liu W."/>
        </authorList>
    </citation>
    <scope>NUCLEOTIDE SEQUENCE [LARGE SCALE GENOMIC DNA]</scope>
    <source>
        <strain evidence="2 3">S1-96</strain>
    </source>
</reference>
<accession>A0ABT2JIQ1</accession>
<protein>
    <submittedName>
        <fullName evidence="2">DUF1990 family protein</fullName>
    </submittedName>
</protein>